<evidence type="ECO:0000313" key="3">
    <source>
        <dbReference type="Proteomes" id="UP000264215"/>
    </source>
</evidence>
<comment type="similarity">
    <text evidence="1">Belongs to the phD/YefM antitoxin family.</text>
</comment>
<comment type="caution">
    <text evidence="2">The sequence shown here is derived from an EMBL/GenBank/DDBJ whole genome shotgun (WGS) entry which is preliminary data.</text>
</comment>
<dbReference type="AlphaFoldDB" id="A0A3D3TKB6"/>
<gene>
    <name evidence="2" type="ORF">DIT26_02045</name>
</gene>
<proteinExistence type="inferred from homology"/>
<sequence>MHYTSKTNTVSMTDLSRSPGKYFRQLESSGDTLLVIKNSEIKYAVMNIETYKKLIEVEELFENSQIAEILKERAVVPKEEYLEVDIDDI</sequence>
<evidence type="ECO:0000313" key="2">
    <source>
        <dbReference type="EMBL" id="HCO69361.1"/>
    </source>
</evidence>
<evidence type="ECO:0000256" key="1">
    <source>
        <dbReference type="ARBA" id="ARBA00009981"/>
    </source>
</evidence>
<dbReference type="EMBL" id="DQBS01000051">
    <property type="protein sequence ID" value="HCO69361.1"/>
    <property type="molecule type" value="Genomic_DNA"/>
</dbReference>
<dbReference type="SUPFAM" id="SSF143120">
    <property type="entry name" value="YefM-like"/>
    <property type="match status" value="1"/>
</dbReference>
<dbReference type="Proteomes" id="UP000264215">
    <property type="component" value="Unassembled WGS sequence"/>
</dbReference>
<reference evidence="2 3" key="1">
    <citation type="journal article" date="2018" name="Nat. Biotechnol.">
        <title>A standardized bacterial taxonomy based on genome phylogeny substantially revises the tree of life.</title>
        <authorList>
            <person name="Parks D.H."/>
            <person name="Chuvochina M."/>
            <person name="Waite D.W."/>
            <person name="Rinke C."/>
            <person name="Skarshewski A."/>
            <person name="Chaumeil P.A."/>
            <person name="Hugenholtz P."/>
        </authorList>
    </citation>
    <scope>NUCLEOTIDE SEQUENCE [LARGE SCALE GENOMIC DNA]</scope>
    <source>
        <strain evidence="2">UBA9905</strain>
    </source>
</reference>
<name>A0A3D3TKB6_9BACT</name>
<accession>A0A3D3TKB6</accession>
<organism evidence="2 3">
    <name type="scientific">Mesotoga infera</name>
    <dbReference type="NCBI Taxonomy" id="1236046"/>
    <lineage>
        <taxon>Bacteria</taxon>
        <taxon>Thermotogati</taxon>
        <taxon>Thermotogota</taxon>
        <taxon>Thermotogae</taxon>
        <taxon>Kosmotogales</taxon>
        <taxon>Kosmotogaceae</taxon>
        <taxon>Mesotoga</taxon>
    </lineage>
</organism>
<dbReference type="InterPro" id="IPR036165">
    <property type="entry name" value="YefM-like_sf"/>
</dbReference>
<protein>
    <submittedName>
        <fullName evidence="2">Uncharacterized protein</fullName>
    </submittedName>
</protein>